<keyword evidence="3" id="KW-1185">Reference proteome</keyword>
<evidence type="ECO:0000313" key="2">
    <source>
        <dbReference type="EMBL" id="EKJ97498.1"/>
    </source>
</evidence>
<feature type="region of interest" description="Disordered" evidence="1">
    <location>
        <begin position="58"/>
        <end position="79"/>
    </location>
</feature>
<reference evidence="2 3" key="1">
    <citation type="journal article" date="2013" name="Genome Announc.">
        <title>Genome Sequence of Rhizobium lupini HPC(L) Isolated from Saline Desert Soil, Kutch (Gujarat).</title>
        <authorList>
            <person name="Agarwal L."/>
            <person name="Purohit H.J."/>
        </authorList>
    </citation>
    <scope>NUCLEOTIDE SEQUENCE [LARGE SCALE GENOMIC DNA]</scope>
    <source>
        <strain evidence="3">HPC(L)</strain>
    </source>
</reference>
<accession>A0ABN0HS20</accession>
<dbReference type="EMBL" id="AMQQ01000001">
    <property type="protein sequence ID" value="EKJ97498.1"/>
    <property type="molecule type" value="Genomic_DNA"/>
</dbReference>
<protein>
    <submittedName>
        <fullName evidence="2">Uncharacterized protein</fullName>
    </submittedName>
</protein>
<comment type="caution">
    <text evidence="2">The sequence shown here is derived from an EMBL/GenBank/DDBJ whole genome shotgun (WGS) entry which is preliminary data.</text>
</comment>
<dbReference type="Proteomes" id="UP000017668">
    <property type="component" value="Unassembled WGS sequence"/>
</dbReference>
<proteinExistence type="predicted"/>
<organism evidence="2 3">
    <name type="scientific">Bradyrhizobium lupini HPC(L)</name>
    <dbReference type="NCBI Taxonomy" id="1229491"/>
    <lineage>
        <taxon>Bacteria</taxon>
        <taxon>Pseudomonadati</taxon>
        <taxon>Pseudomonadota</taxon>
        <taxon>Alphaproteobacteria</taxon>
        <taxon>Hyphomicrobiales</taxon>
        <taxon>Nitrobacteraceae</taxon>
        <taxon>Bradyrhizobium</taxon>
    </lineage>
</organism>
<gene>
    <name evidence="2" type="ORF">C241_00190</name>
</gene>
<evidence type="ECO:0000313" key="3">
    <source>
        <dbReference type="Proteomes" id="UP000017668"/>
    </source>
</evidence>
<evidence type="ECO:0000256" key="1">
    <source>
        <dbReference type="SAM" id="MobiDB-lite"/>
    </source>
</evidence>
<name>A0ABN0HS20_RHILU</name>
<sequence length="121" mass="12631">MQPAGLDLYPLPQGRLHKSTLNEIWQDQGVILLLLTGVFCHSAAYDGALTRSFKGAGAGGDFKEGKKMPAGSGQSEGTEVRSLSVQTAILDIGSARGTIFVPLVHGQYEADDAGTKTAAAK</sequence>